<proteinExistence type="predicted"/>
<dbReference type="EMBL" id="MHKX01000009">
    <property type="protein sequence ID" value="OGY98419.1"/>
    <property type="molecule type" value="Genomic_DNA"/>
</dbReference>
<evidence type="ECO:0000256" key="1">
    <source>
        <dbReference type="SAM" id="Coils"/>
    </source>
</evidence>
<organism evidence="3 4">
    <name type="scientific">Candidatus Liptonbacteria bacterium RIFCSPHIGHO2_01_FULL_57_28</name>
    <dbReference type="NCBI Taxonomy" id="1798647"/>
    <lineage>
        <taxon>Bacteria</taxon>
        <taxon>Candidatus Liptoniibacteriota</taxon>
    </lineage>
</organism>
<gene>
    <name evidence="3" type="ORF">A2855_02725</name>
</gene>
<protein>
    <recommendedName>
        <fullName evidence="5">Septum formation initiator</fullName>
    </recommendedName>
</protein>
<keyword evidence="2" id="KW-0812">Transmembrane</keyword>
<keyword evidence="2" id="KW-1133">Transmembrane helix</keyword>
<feature type="transmembrane region" description="Helical" evidence="2">
    <location>
        <begin position="6"/>
        <end position="26"/>
    </location>
</feature>
<feature type="coiled-coil region" evidence="1">
    <location>
        <begin position="32"/>
        <end position="59"/>
    </location>
</feature>
<keyword evidence="2" id="KW-0472">Membrane</keyword>
<evidence type="ECO:0000256" key="2">
    <source>
        <dbReference type="SAM" id="Phobius"/>
    </source>
</evidence>
<evidence type="ECO:0000313" key="4">
    <source>
        <dbReference type="Proteomes" id="UP000179059"/>
    </source>
</evidence>
<sequence length="100" mass="11471">MSRDYTKIGIAAALAIFLVFLIVQIVKFSGRRQNARATYDAAKAEYDLAAEDNKQLQDDFRYFSDPENLAKELRSRFNYTLPGERILIFVQEGATTTERN</sequence>
<evidence type="ECO:0000313" key="3">
    <source>
        <dbReference type="EMBL" id="OGY98419.1"/>
    </source>
</evidence>
<dbReference type="AlphaFoldDB" id="A0A1G2CCB5"/>
<dbReference type="Proteomes" id="UP000179059">
    <property type="component" value="Unassembled WGS sequence"/>
</dbReference>
<dbReference type="STRING" id="1798647.A2855_02725"/>
<evidence type="ECO:0008006" key="5">
    <source>
        <dbReference type="Google" id="ProtNLM"/>
    </source>
</evidence>
<name>A0A1G2CCB5_9BACT</name>
<comment type="caution">
    <text evidence="3">The sequence shown here is derived from an EMBL/GenBank/DDBJ whole genome shotgun (WGS) entry which is preliminary data.</text>
</comment>
<accession>A0A1G2CCB5</accession>
<keyword evidence="1" id="KW-0175">Coiled coil</keyword>
<reference evidence="3 4" key="1">
    <citation type="journal article" date="2016" name="Nat. Commun.">
        <title>Thousands of microbial genomes shed light on interconnected biogeochemical processes in an aquifer system.</title>
        <authorList>
            <person name="Anantharaman K."/>
            <person name="Brown C.T."/>
            <person name="Hug L.A."/>
            <person name="Sharon I."/>
            <person name="Castelle C.J."/>
            <person name="Probst A.J."/>
            <person name="Thomas B.C."/>
            <person name="Singh A."/>
            <person name="Wilkins M.J."/>
            <person name="Karaoz U."/>
            <person name="Brodie E.L."/>
            <person name="Williams K.H."/>
            <person name="Hubbard S.S."/>
            <person name="Banfield J.F."/>
        </authorList>
    </citation>
    <scope>NUCLEOTIDE SEQUENCE [LARGE SCALE GENOMIC DNA]</scope>
</reference>